<protein>
    <submittedName>
        <fullName evidence="1">Uncharacterized protein</fullName>
    </submittedName>
</protein>
<evidence type="ECO:0000313" key="1">
    <source>
        <dbReference type="EMBL" id="KAI0026863.1"/>
    </source>
</evidence>
<proteinExistence type="predicted"/>
<reference evidence="1" key="1">
    <citation type="submission" date="2021-02" db="EMBL/GenBank/DDBJ databases">
        <authorList>
            <consortium name="DOE Joint Genome Institute"/>
            <person name="Ahrendt S."/>
            <person name="Looney B.P."/>
            <person name="Miyauchi S."/>
            <person name="Morin E."/>
            <person name="Drula E."/>
            <person name="Courty P.E."/>
            <person name="Chicoki N."/>
            <person name="Fauchery L."/>
            <person name="Kohler A."/>
            <person name="Kuo A."/>
            <person name="Labutti K."/>
            <person name="Pangilinan J."/>
            <person name="Lipzen A."/>
            <person name="Riley R."/>
            <person name="Andreopoulos W."/>
            <person name="He G."/>
            <person name="Johnson J."/>
            <person name="Barry K.W."/>
            <person name="Grigoriev I.V."/>
            <person name="Nagy L."/>
            <person name="Hibbett D."/>
            <person name="Henrissat B."/>
            <person name="Matheny P.B."/>
            <person name="Labbe J."/>
            <person name="Martin F."/>
        </authorList>
    </citation>
    <scope>NUCLEOTIDE SEQUENCE</scope>
    <source>
        <strain evidence="1">EC-137</strain>
    </source>
</reference>
<reference evidence="1" key="2">
    <citation type="journal article" date="2022" name="New Phytol.">
        <title>Evolutionary transition to the ectomycorrhizal habit in the genomes of a hyperdiverse lineage of mushroom-forming fungi.</title>
        <authorList>
            <person name="Looney B."/>
            <person name="Miyauchi S."/>
            <person name="Morin E."/>
            <person name="Drula E."/>
            <person name="Courty P.E."/>
            <person name="Kohler A."/>
            <person name="Kuo A."/>
            <person name="LaButti K."/>
            <person name="Pangilinan J."/>
            <person name="Lipzen A."/>
            <person name="Riley R."/>
            <person name="Andreopoulos W."/>
            <person name="He G."/>
            <person name="Johnson J."/>
            <person name="Nolan M."/>
            <person name="Tritt A."/>
            <person name="Barry K.W."/>
            <person name="Grigoriev I.V."/>
            <person name="Nagy L.G."/>
            <person name="Hibbett D."/>
            <person name="Henrissat B."/>
            <person name="Matheny P.B."/>
            <person name="Labbe J."/>
            <person name="Martin F.M."/>
        </authorList>
    </citation>
    <scope>NUCLEOTIDE SEQUENCE</scope>
    <source>
        <strain evidence="1">EC-137</strain>
    </source>
</reference>
<accession>A0ACB8Q507</accession>
<sequence length="119" mass="13083">MSKQRHTFIVWAPDRIDPDALARRLAVRPQHLVRAHELHARGVILTGGPMRPPESITPGASVDAQNAFVGSTMIVAASSLEEARAVVEGDLYYTSNVWDKEKLTILPYSPSLPWPANEA</sequence>
<dbReference type="EMBL" id="MU274142">
    <property type="protein sequence ID" value="KAI0026863.1"/>
    <property type="molecule type" value="Genomic_DNA"/>
</dbReference>
<comment type="caution">
    <text evidence="1">The sequence shown here is derived from an EMBL/GenBank/DDBJ whole genome shotgun (WGS) entry which is preliminary data.</text>
</comment>
<evidence type="ECO:0000313" key="2">
    <source>
        <dbReference type="Proteomes" id="UP000814128"/>
    </source>
</evidence>
<organism evidence="1 2">
    <name type="scientific">Vararia minispora EC-137</name>
    <dbReference type="NCBI Taxonomy" id="1314806"/>
    <lineage>
        <taxon>Eukaryota</taxon>
        <taxon>Fungi</taxon>
        <taxon>Dikarya</taxon>
        <taxon>Basidiomycota</taxon>
        <taxon>Agaricomycotina</taxon>
        <taxon>Agaricomycetes</taxon>
        <taxon>Russulales</taxon>
        <taxon>Lachnocladiaceae</taxon>
        <taxon>Vararia</taxon>
    </lineage>
</organism>
<gene>
    <name evidence="1" type="ORF">K488DRAFT_75017</name>
</gene>
<dbReference type="Proteomes" id="UP000814128">
    <property type="component" value="Unassembled WGS sequence"/>
</dbReference>
<name>A0ACB8Q507_9AGAM</name>
<keyword evidence="2" id="KW-1185">Reference proteome</keyword>